<gene>
    <name evidence="1" type="ORF">GJ744_009905</name>
</gene>
<sequence length="153" mass="18301">MRNFGTYFDTANKRLWTEMASSRGTGLILRSIKVDYKFPMTWPDRISVFHKLRFRPDERSESIILDVVILSESRQRPAARCLEDVVVYDYRTSRRTTLPPFMLDQFQRTFELQETARFENESKIHHLLNRVRDIERNTWDRPDAREDLGTARS</sequence>
<dbReference type="AlphaFoldDB" id="A0A8H7AF84"/>
<dbReference type="Pfam" id="PF13279">
    <property type="entry name" value="4HBT_2"/>
    <property type="match status" value="1"/>
</dbReference>
<dbReference type="Gene3D" id="3.10.129.10">
    <property type="entry name" value="Hotdog Thioesterase"/>
    <property type="match status" value="1"/>
</dbReference>
<keyword evidence="2" id="KW-1185">Reference proteome</keyword>
<name>A0A8H7AF84_9EURO</name>
<dbReference type="Proteomes" id="UP000606974">
    <property type="component" value="Unassembled WGS sequence"/>
</dbReference>
<dbReference type="InterPro" id="IPR029069">
    <property type="entry name" value="HotDog_dom_sf"/>
</dbReference>
<accession>A0A8H7AF84</accession>
<protein>
    <recommendedName>
        <fullName evidence="3">Thioesterase domain-containing protein</fullName>
    </recommendedName>
</protein>
<dbReference type="OrthoDB" id="5538558at2759"/>
<reference evidence="1" key="1">
    <citation type="submission" date="2020-02" db="EMBL/GenBank/DDBJ databases">
        <authorList>
            <person name="Palmer J.M."/>
        </authorList>
    </citation>
    <scope>NUCLEOTIDE SEQUENCE</scope>
    <source>
        <strain evidence="1">EPUS1.4</strain>
        <tissue evidence="1">Thallus</tissue>
    </source>
</reference>
<comment type="caution">
    <text evidence="1">The sequence shown here is derived from an EMBL/GenBank/DDBJ whole genome shotgun (WGS) entry which is preliminary data.</text>
</comment>
<evidence type="ECO:0000313" key="1">
    <source>
        <dbReference type="EMBL" id="KAF7508008.1"/>
    </source>
</evidence>
<dbReference type="SUPFAM" id="SSF54637">
    <property type="entry name" value="Thioesterase/thiol ester dehydrase-isomerase"/>
    <property type="match status" value="1"/>
</dbReference>
<evidence type="ECO:0000313" key="2">
    <source>
        <dbReference type="Proteomes" id="UP000606974"/>
    </source>
</evidence>
<proteinExistence type="predicted"/>
<evidence type="ECO:0008006" key="3">
    <source>
        <dbReference type="Google" id="ProtNLM"/>
    </source>
</evidence>
<dbReference type="EMBL" id="JAACFV010000060">
    <property type="protein sequence ID" value="KAF7508008.1"/>
    <property type="molecule type" value="Genomic_DNA"/>
</dbReference>
<organism evidence="1 2">
    <name type="scientific">Endocarpon pusillum</name>
    <dbReference type="NCBI Taxonomy" id="364733"/>
    <lineage>
        <taxon>Eukaryota</taxon>
        <taxon>Fungi</taxon>
        <taxon>Dikarya</taxon>
        <taxon>Ascomycota</taxon>
        <taxon>Pezizomycotina</taxon>
        <taxon>Eurotiomycetes</taxon>
        <taxon>Chaetothyriomycetidae</taxon>
        <taxon>Verrucariales</taxon>
        <taxon>Verrucariaceae</taxon>
        <taxon>Endocarpon</taxon>
    </lineage>
</organism>